<feature type="domain" description="Glycosyl hydrolase-like 10" evidence="2">
    <location>
        <begin position="60"/>
        <end position="262"/>
    </location>
</feature>
<dbReference type="PANTHER" id="PTHR43405">
    <property type="entry name" value="GLYCOSYL HYDROLASE DIGH"/>
    <property type="match status" value="1"/>
</dbReference>
<gene>
    <name evidence="4" type="ORF">GMD78_03110</name>
</gene>
<evidence type="ECO:0000256" key="1">
    <source>
        <dbReference type="ARBA" id="ARBA00022729"/>
    </source>
</evidence>
<comment type="caution">
    <text evidence="4">The sequence shown here is derived from an EMBL/GenBank/DDBJ whole genome shotgun (WGS) entry which is preliminary data.</text>
</comment>
<dbReference type="Gene3D" id="3.20.20.80">
    <property type="entry name" value="Glycosidases"/>
    <property type="match status" value="1"/>
</dbReference>
<reference evidence="4 5" key="1">
    <citation type="submission" date="2019-11" db="EMBL/GenBank/DDBJ databases">
        <authorList>
            <person name="Li X."/>
        </authorList>
    </citation>
    <scope>NUCLEOTIDE SEQUENCE [LARGE SCALE GENOMIC DNA]</scope>
    <source>
        <strain evidence="4 5">L9</strain>
    </source>
</reference>
<feature type="domain" description="DUF4985" evidence="3">
    <location>
        <begin position="292"/>
        <end position="402"/>
    </location>
</feature>
<evidence type="ECO:0000313" key="5">
    <source>
        <dbReference type="Proteomes" id="UP000469125"/>
    </source>
</evidence>
<sequence>MVSKIRRNAGMSFTFDENANILWVDFLANGKRLADDGEQVNLLENAVDTGVTHLIIDAKVPFGQTTYPSKYGYHVSSWSDGRFSMWKNRDFLEEFLSKAKNYDVKVLANVDVFSEGTTESRDGLAYDKEHWKVTFYNDAVASESNAAEYKDADTIFVNPIHPEVEDHELRIIQEVCTYDLDGVVIDRCRYPNVYGDFSELSRNSFEAYVGEKVSNWPEDIYTINDEKEIEFGPYFPMWTEWRANNIKHFVKKARSVVKQHFPLFADYVGSWYPLYYSEGVNWGSETYRPTLKWTSDTYQVSGLAEQLDFLMTGCYYYDVTRDEAKNNEKPAYWYSVEGAADISLEAINGATPFIASLFLKNYVNDPEQFRKAIRMCKQKSAGVMLFDTVYVEEYQWWNILKEELGKRE</sequence>
<dbReference type="Pfam" id="PF02638">
    <property type="entry name" value="GHL10"/>
    <property type="match status" value="1"/>
</dbReference>
<dbReference type="InterPro" id="IPR032280">
    <property type="entry name" value="DUF4985"/>
</dbReference>
<dbReference type="InterPro" id="IPR017853">
    <property type="entry name" value="GH"/>
</dbReference>
<keyword evidence="1" id="KW-0732">Signal</keyword>
<protein>
    <submittedName>
        <fullName evidence="4">Family 10 glycosylhydrolase</fullName>
    </submittedName>
</protein>
<dbReference type="InterPro" id="IPR003790">
    <property type="entry name" value="GHL10"/>
</dbReference>
<dbReference type="GO" id="GO:0016787">
    <property type="term" value="F:hydrolase activity"/>
    <property type="evidence" value="ECO:0007669"/>
    <property type="project" value="UniProtKB-KW"/>
</dbReference>
<accession>A0A6N8FCV5</accession>
<dbReference type="Pfam" id="PF16373">
    <property type="entry name" value="DUF4985"/>
    <property type="match status" value="1"/>
</dbReference>
<organism evidence="4 5">
    <name type="scientific">Ornithinibacillus caprae</name>
    <dbReference type="NCBI Taxonomy" id="2678566"/>
    <lineage>
        <taxon>Bacteria</taxon>
        <taxon>Bacillati</taxon>
        <taxon>Bacillota</taxon>
        <taxon>Bacilli</taxon>
        <taxon>Bacillales</taxon>
        <taxon>Bacillaceae</taxon>
        <taxon>Ornithinibacillus</taxon>
    </lineage>
</organism>
<dbReference type="SUPFAM" id="SSF51445">
    <property type="entry name" value="(Trans)glycosidases"/>
    <property type="match status" value="1"/>
</dbReference>
<keyword evidence="4" id="KW-0378">Hydrolase</keyword>
<dbReference type="EMBL" id="WOCA01000002">
    <property type="protein sequence ID" value="MUK87390.1"/>
    <property type="molecule type" value="Genomic_DNA"/>
</dbReference>
<dbReference type="PANTHER" id="PTHR43405:SF1">
    <property type="entry name" value="GLYCOSYL HYDROLASE DIGH"/>
    <property type="match status" value="1"/>
</dbReference>
<name>A0A6N8FCV5_9BACI</name>
<dbReference type="Proteomes" id="UP000469125">
    <property type="component" value="Unassembled WGS sequence"/>
</dbReference>
<evidence type="ECO:0000259" key="2">
    <source>
        <dbReference type="Pfam" id="PF02638"/>
    </source>
</evidence>
<dbReference type="AlphaFoldDB" id="A0A6N8FCV5"/>
<evidence type="ECO:0000259" key="3">
    <source>
        <dbReference type="Pfam" id="PF16373"/>
    </source>
</evidence>
<keyword evidence="5" id="KW-1185">Reference proteome</keyword>
<dbReference type="InterPro" id="IPR052177">
    <property type="entry name" value="Divisome_Glycosyl_Hydrolase"/>
</dbReference>
<proteinExistence type="predicted"/>
<evidence type="ECO:0000313" key="4">
    <source>
        <dbReference type="EMBL" id="MUK87390.1"/>
    </source>
</evidence>